<reference evidence="2 3" key="1">
    <citation type="submission" date="2018-10" db="EMBL/GenBank/DDBJ databases">
        <title>Fifty Aureobasidium pullulans genomes reveal a recombining polyextremotolerant generalist.</title>
        <authorList>
            <person name="Gostincar C."/>
            <person name="Turk M."/>
            <person name="Zajc J."/>
            <person name="Gunde-Cimerman N."/>
        </authorList>
    </citation>
    <scope>NUCLEOTIDE SEQUENCE [LARGE SCALE GENOMIC DNA]</scope>
    <source>
        <strain evidence="2 3">EXF-11900</strain>
    </source>
</reference>
<dbReference type="EMBL" id="QZAF01000035">
    <property type="protein sequence ID" value="THV75621.1"/>
    <property type="molecule type" value="Genomic_DNA"/>
</dbReference>
<evidence type="ECO:0000256" key="1">
    <source>
        <dbReference type="SAM" id="SignalP"/>
    </source>
</evidence>
<accession>A0A4S8SX31</accession>
<feature type="chain" id="PRO_5020200559" description="Apple domain-containing protein" evidence="1">
    <location>
        <begin position="20"/>
        <end position="366"/>
    </location>
</feature>
<protein>
    <recommendedName>
        <fullName evidence="4">Apple domain-containing protein</fullName>
    </recommendedName>
</protein>
<evidence type="ECO:0000313" key="2">
    <source>
        <dbReference type="EMBL" id="THV75621.1"/>
    </source>
</evidence>
<feature type="signal peptide" evidence="1">
    <location>
        <begin position="1"/>
        <end position="19"/>
    </location>
</feature>
<evidence type="ECO:0008006" key="4">
    <source>
        <dbReference type="Google" id="ProtNLM"/>
    </source>
</evidence>
<dbReference type="Proteomes" id="UP000304951">
    <property type="component" value="Unassembled WGS sequence"/>
</dbReference>
<name>A0A4S8SX31_AURPU</name>
<gene>
    <name evidence="2" type="ORF">D6D28_01727</name>
</gene>
<sequence>MSLLKKSTLLSFLLPLVSAGPSGFGHAFSSGPTADGNWIRTANSTLVVPSPPLPQKGLLSLWVGMGTSNGDLIQALVESYNDNIDYDCGVLDGDWCTLASALTSNGQQGGTQVHANAGDEVQMNYLYNDKTGNYDQYVLLNGNLVSTFSTCKALGWGTAEECNQAPPAYPCGLTPAHSWINTVLVLDQPQPDYSNTFGTFGASGTLTSSDGGKTWTADKITIDAWNYTPTCPDDDGYKLTTLDNSVFNTTCNSDFVGGELKNSTMGSIQDCVTACDETENCFFAVWDGKNCALKSSVAEKVHGIRERRSSSHHSLRNLPNRIEVLPYIHRIVEELPNMAFSLRLLENDFNTVFLQDFHKSFHIVGK</sequence>
<comment type="caution">
    <text evidence="2">The sequence shown here is derived from an EMBL/GenBank/DDBJ whole genome shotgun (WGS) entry which is preliminary data.</text>
</comment>
<dbReference type="AlphaFoldDB" id="A0A4S8SX31"/>
<evidence type="ECO:0000313" key="3">
    <source>
        <dbReference type="Proteomes" id="UP000304951"/>
    </source>
</evidence>
<organism evidence="2 3">
    <name type="scientific">Aureobasidium pullulans</name>
    <name type="common">Black yeast</name>
    <name type="synonym">Pullularia pullulans</name>
    <dbReference type="NCBI Taxonomy" id="5580"/>
    <lineage>
        <taxon>Eukaryota</taxon>
        <taxon>Fungi</taxon>
        <taxon>Dikarya</taxon>
        <taxon>Ascomycota</taxon>
        <taxon>Pezizomycotina</taxon>
        <taxon>Dothideomycetes</taxon>
        <taxon>Dothideomycetidae</taxon>
        <taxon>Dothideales</taxon>
        <taxon>Saccotheciaceae</taxon>
        <taxon>Aureobasidium</taxon>
    </lineage>
</organism>
<dbReference type="Gene3D" id="3.50.4.10">
    <property type="entry name" value="Hepatocyte Growth Factor"/>
    <property type="match status" value="1"/>
</dbReference>
<keyword evidence="1" id="KW-0732">Signal</keyword>
<proteinExistence type="predicted"/>